<organism evidence="4 5">
    <name type="scientific">Sphingomonas metalli</name>
    <dbReference type="NCBI Taxonomy" id="1779358"/>
    <lineage>
        <taxon>Bacteria</taxon>
        <taxon>Pseudomonadati</taxon>
        <taxon>Pseudomonadota</taxon>
        <taxon>Alphaproteobacteria</taxon>
        <taxon>Sphingomonadales</taxon>
        <taxon>Sphingomonadaceae</taxon>
        <taxon>Sphingomonas</taxon>
    </lineage>
</organism>
<comment type="caution">
    <text evidence="4">The sequence shown here is derived from an EMBL/GenBank/DDBJ whole genome shotgun (WGS) entry which is preliminary data.</text>
</comment>
<dbReference type="Gene3D" id="3.90.850.10">
    <property type="entry name" value="Fumarylacetoacetase-like, C-terminal domain"/>
    <property type="match status" value="1"/>
</dbReference>
<keyword evidence="4" id="KW-0456">Lyase</keyword>
<dbReference type="EMBL" id="BMIH01000002">
    <property type="protein sequence ID" value="GGB26884.1"/>
    <property type="molecule type" value="Genomic_DNA"/>
</dbReference>
<evidence type="ECO:0000256" key="1">
    <source>
        <dbReference type="ARBA" id="ARBA00010211"/>
    </source>
</evidence>
<reference evidence="4" key="2">
    <citation type="submission" date="2020-09" db="EMBL/GenBank/DDBJ databases">
        <authorList>
            <person name="Sun Q."/>
            <person name="Zhou Y."/>
        </authorList>
    </citation>
    <scope>NUCLEOTIDE SEQUENCE</scope>
    <source>
        <strain evidence="4">CGMCC 1.15330</strain>
    </source>
</reference>
<keyword evidence="2" id="KW-0479">Metal-binding</keyword>
<dbReference type="GO" id="GO:0016853">
    <property type="term" value="F:isomerase activity"/>
    <property type="evidence" value="ECO:0007669"/>
    <property type="project" value="UniProtKB-ARBA"/>
</dbReference>
<evidence type="ECO:0000259" key="3">
    <source>
        <dbReference type="Pfam" id="PF01557"/>
    </source>
</evidence>
<evidence type="ECO:0000313" key="5">
    <source>
        <dbReference type="Proteomes" id="UP000623067"/>
    </source>
</evidence>
<dbReference type="GO" id="GO:0019752">
    <property type="term" value="P:carboxylic acid metabolic process"/>
    <property type="evidence" value="ECO:0007669"/>
    <property type="project" value="UniProtKB-ARBA"/>
</dbReference>
<dbReference type="GO" id="GO:0016829">
    <property type="term" value="F:lyase activity"/>
    <property type="evidence" value="ECO:0007669"/>
    <property type="project" value="UniProtKB-KW"/>
</dbReference>
<reference evidence="4" key="1">
    <citation type="journal article" date="2014" name="Int. J. Syst. Evol. Microbiol.">
        <title>Complete genome sequence of Corynebacterium casei LMG S-19264T (=DSM 44701T), isolated from a smear-ripened cheese.</title>
        <authorList>
            <consortium name="US DOE Joint Genome Institute (JGI-PGF)"/>
            <person name="Walter F."/>
            <person name="Albersmeier A."/>
            <person name="Kalinowski J."/>
            <person name="Ruckert C."/>
        </authorList>
    </citation>
    <scope>NUCLEOTIDE SEQUENCE</scope>
    <source>
        <strain evidence="4">CGMCC 1.15330</strain>
    </source>
</reference>
<sequence>MKLCRFGPVGAEKPGLVDAEGRIRDLSGHVDTIDGALLADAARLATLAALDPATLPLAVGTPRYGVPVAGTRKFIAIGLNYADHAAESNLPIPEEPVVFNKWVSCLQGPNDPVVIPRGSQKTDWEVELGIVIGRGGHDVDREQALDHVAGYVCVNDVSERHWQLERGATWDNGKGFPTFGPVGPWLVTRDEIADPQALALWLELNGERVQDGSTATMIFGVAEIVAYCSRLMLLEPGDIITTGTPPGVGMGRKPEPRYLKPGDVVRLGIDGLGEQRQAFVAAASRG</sequence>
<gene>
    <name evidence="4" type="ORF">GCM10011380_15570</name>
</gene>
<dbReference type="GO" id="GO:0046872">
    <property type="term" value="F:metal ion binding"/>
    <property type="evidence" value="ECO:0007669"/>
    <property type="project" value="UniProtKB-KW"/>
</dbReference>
<dbReference type="InterPro" id="IPR011234">
    <property type="entry name" value="Fumarylacetoacetase-like_C"/>
</dbReference>
<dbReference type="Pfam" id="PF01557">
    <property type="entry name" value="FAA_hydrolase"/>
    <property type="match status" value="1"/>
</dbReference>
<dbReference type="SUPFAM" id="SSF56529">
    <property type="entry name" value="FAH"/>
    <property type="match status" value="1"/>
</dbReference>
<dbReference type="AlphaFoldDB" id="A0A916T0T8"/>
<name>A0A916T0T8_9SPHN</name>
<keyword evidence="5" id="KW-1185">Reference proteome</keyword>
<dbReference type="InterPro" id="IPR036663">
    <property type="entry name" value="Fumarylacetoacetase_C_sf"/>
</dbReference>
<dbReference type="RefSeq" id="WP_188658180.1">
    <property type="nucleotide sequence ID" value="NZ_BMIH01000002.1"/>
</dbReference>
<dbReference type="InterPro" id="IPR051121">
    <property type="entry name" value="FAH"/>
</dbReference>
<dbReference type="PANTHER" id="PTHR42796">
    <property type="entry name" value="FUMARYLACETOACETATE HYDROLASE DOMAIN-CONTAINING PROTEIN 2A-RELATED"/>
    <property type="match status" value="1"/>
</dbReference>
<proteinExistence type="inferred from homology"/>
<accession>A0A916T0T8</accession>
<dbReference type="Proteomes" id="UP000623067">
    <property type="component" value="Unassembled WGS sequence"/>
</dbReference>
<dbReference type="FunFam" id="3.90.850.10:FF:000002">
    <property type="entry name" value="2-hydroxyhepta-2,4-diene-1,7-dioate isomerase"/>
    <property type="match status" value="1"/>
</dbReference>
<dbReference type="PANTHER" id="PTHR42796:SF4">
    <property type="entry name" value="FUMARYLACETOACETATE HYDROLASE DOMAIN-CONTAINING PROTEIN 2A"/>
    <property type="match status" value="1"/>
</dbReference>
<evidence type="ECO:0000256" key="2">
    <source>
        <dbReference type="ARBA" id="ARBA00022723"/>
    </source>
</evidence>
<evidence type="ECO:0000313" key="4">
    <source>
        <dbReference type="EMBL" id="GGB26884.1"/>
    </source>
</evidence>
<feature type="domain" description="Fumarylacetoacetase-like C-terminal" evidence="3">
    <location>
        <begin position="73"/>
        <end position="278"/>
    </location>
</feature>
<protein>
    <submittedName>
        <fullName evidence="4">Ureidoglycolate lyase</fullName>
    </submittedName>
</protein>
<comment type="similarity">
    <text evidence="1">Belongs to the FAH family.</text>
</comment>